<accession>A0A8T0RA95</accession>
<protein>
    <submittedName>
        <fullName evidence="1">Uncharacterized protein</fullName>
    </submittedName>
</protein>
<organism evidence="1 2">
    <name type="scientific">Panicum virgatum</name>
    <name type="common">Blackwell switchgrass</name>
    <dbReference type="NCBI Taxonomy" id="38727"/>
    <lineage>
        <taxon>Eukaryota</taxon>
        <taxon>Viridiplantae</taxon>
        <taxon>Streptophyta</taxon>
        <taxon>Embryophyta</taxon>
        <taxon>Tracheophyta</taxon>
        <taxon>Spermatophyta</taxon>
        <taxon>Magnoliopsida</taxon>
        <taxon>Liliopsida</taxon>
        <taxon>Poales</taxon>
        <taxon>Poaceae</taxon>
        <taxon>PACMAD clade</taxon>
        <taxon>Panicoideae</taxon>
        <taxon>Panicodae</taxon>
        <taxon>Paniceae</taxon>
        <taxon>Panicinae</taxon>
        <taxon>Panicum</taxon>
        <taxon>Panicum sect. Hiantes</taxon>
    </lineage>
</organism>
<comment type="caution">
    <text evidence="1">The sequence shown here is derived from an EMBL/GenBank/DDBJ whole genome shotgun (WGS) entry which is preliminary data.</text>
</comment>
<reference evidence="1" key="1">
    <citation type="submission" date="2020-05" db="EMBL/GenBank/DDBJ databases">
        <title>WGS assembly of Panicum virgatum.</title>
        <authorList>
            <person name="Lovell J.T."/>
            <person name="Jenkins J."/>
            <person name="Shu S."/>
            <person name="Juenger T.E."/>
            <person name="Schmutz J."/>
        </authorList>
    </citation>
    <scope>NUCLEOTIDE SEQUENCE</scope>
    <source>
        <strain evidence="1">AP13</strain>
    </source>
</reference>
<name>A0A8T0RA95_PANVG</name>
<evidence type="ECO:0000313" key="1">
    <source>
        <dbReference type="EMBL" id="KAG2582772.1"/>
    </source>
</evidence>
<evidence type="ECO:0000313" key="2">
    <source>
        <dbReference type="Proteomes" id="UP000823388"/>
    </source>
</evidence>
<sequence length="123" mass="13712">MFKITGNRVMHVHDLIPEFVLVSYPPYGVHGHHVAYLTADHEPVARREHHGGWGEQGSARVRDDKVSASRRITLARRGSGACTRCREAGAATVLHREAARRQGRVRFSSVIPAVMMIFSGSWL</sequence>
<keyword evidence="2" id="KW-1185">Reference proteome</keyword>
<dbReference type="AlphaFoldDB" id="A0A8T0RA95"/>
<proteinExistence type="predicted"/>
<gene>
    <name evidence="1" type="ORF">PVAP13_6KG167706</name>
</gene>
<dbReference type="EMBL" id="CM029047">
    <property type="protein sequence ID" value="KAG2582772.1"/>
    <property type="molecule type" value="Genomic_DNA"/>
</dbReference>
<dbReference type="Proteomes" id="UP000823388">
    <property type="component" value="Chromosome 6K"/>
</dbReference>